<dbReference type="AlphaFoldDB" id="A0A1B8QBR5"/>
<name>A0A1B8QBR5_9GAMM</name>
<protein>
    <submittedName>
        <fullName evidence="1">Uncharacterized protein</fullName>
    </submittedName>
</protein>
<evidence type="ECO:0000313" key="1">
    <source>
        <dbReference type="EMBL" id="OBX78163.1"/>
    </source>
</evidence>
<sequence>MMLLKKYVSLNEAISYLESECGFKTDRPLQEKVKDIVQIAKDNEMKLYVHYTGEVKLVKNYTRGNLTQFTDECCTVYLDAIYETLYGCPIGESISKIELGELEVTLWIYYKVHEWITLPRSKNSKYTFYDYSDIDHSKETIIKFNMNDENKPTFSDIRILSDDLINLVKNVEYKNSDLLTKNQYLEKELKKTHERIKILENQQLNQPSDMSAKLTTDTNEYQHNQRKPIKHLLYALIKAKNLTLTERGQGNAHSYLFSLCSDFKVPVTEGFLKSRLKELYQLEQDLQKNSKNISQ</sequence>
<organism evidence="1 2">
    <name type="scientific">Faucicola atlantae</name>
    <dbReference type="NCBI Taxonomy" id="34059"/>
    <lineage>
        <taxon>Bacteria</taxon>
        <taxon>Pseudomonadati</taxon>
        <taxon>Pseudomonadota</taxon>
        <taxon>Gammaproteobacteria</taxon>
        <taxon>Moraxellales</taxon>
        <taxon>Moraxellaceae</taxon>
        <taxon>Faucicola</taxon>
    </lineage>
</organism>
<proteinExistence type="predicted"/>
<accession>A0A1B8QBR5</accession>
<gene>
    <name evidence="1" type="ORF">A9308_07005</name>
</gene>
<evidence type="ECO:0000313" key="2">
    <source>
        <dbReference type="Proteomes" id="UP000092508"/>
    </source>
</evidence>
<reference evidence="1 2" key="1">
    <citation type="submission" date="2016-06" db="EMBL/GenBank/DDBJ databases">
        <title>Draft genome of Moraxella atlantae CCUG 66109.</title>
        <authorList>
            <person name="Salva-Serra F."/>
            <person name="Engstrom-Jakobsson H."/>
            <person name="Thorell K."/>
            <person name="Gonzales-Siles L."/>
            <person name="Karlsson R."/>
            <person name="Boulund F."/>
            <person name="Engstrand L."/>
            <person name="Kristiansson E."/>
            <person name="Moore E."/>
        </authorList>
    </citation>
    <scope>NUCLEOTIDE SEQUENCE [LARGE SCALE GENOMIC DNA]</scope>
    <source>
        <strain evidence="1 2">CCUG 66109</strain>
    </source>
</reference>
<dbReference type="STRING" id="34059.A9308_07005"/>
<comment type="caution">
    <text evidence="1">The sequence shown here is derived from an EMBL/GenBank/DDBJ whole genome shotgun (WGS) entry which is preliminary data.</text>
</comment>
<dbReference type="EMBL" id="LZMZ01000020">
    <property type="protein sequence ID" value="OBX78163.1"/>
    <property type="molecule type" value="Genomic_DNA"/>
</dbReference>
<dbReference type="Proteomes" id="UP000092508">
    <property type="component" value="Unassembled WGS sequence"/>
</dbReference>